<feature type="region of interest" description="Disordered" evidence="6">
    <location>
        <begin position="50"/>
        <end position="70"/>
    </location>
</feature>
<keyword evidence="4 7" id="KW-1133">Transmembrane helix</keyword>
<feature type="transmembrane region" description="Helical" evidence="7">
    <location>
        <begin position="356"/>
        <end position="380"/>
    </location>
</feature>
<name>A0ABU9YM66_9PROT</name>
<sequence length="764" mass="77827">MSSTRPVPPTRPALRRHGQRIRPWHALMALVLLVVLMLVSAVLANAAESGDAQTDIASGTGPSAGEVSRGWLGPWVEGPQSAVRLVVAPPVPGGGAAAGAVMAGLDFRMAPGWKLYWRSPGDAGLPPAIDTTASPQIGDARILWPLPERFTAFDTIHTYAYADRVLLPVRLRQSAEAPLRLTVDYQVCEALCIPVRADLALDAPSGAADPLDRTAQEARALVDAGLARVPPVVVDAVASPFAAVSAGLVDARADRPARLVVEAKSAEGFGLDADVFIEGPDGFAFTPPERRLLGDGHTARFVSEVLPPTADARLLGETLRLTLVDPRSDVAALRAVETTAQVVPAPATLLGPEGGLIAAVLIGLAGGLILNIMPCVLPVLSIKLMGLVAARGLSRGHVRVSLLATAAGIILSFLALAALALGLKTAGIAVGWGVQFQQPVFIGLMILAMALFAASQLGAFTIRAPTLSGGLAREAVGQGGPRPGQALISGVVATLLATPCSAPFVGTALGFALAGGTGDILAVFLALGIGMALPYLLIAAVPAAIRLLPRPGRWMLWVKTAMGLGLAGTAIWLGFVLADLVGPGPAAAVVALAALAAALPAVIAKARLLRWAGVAGLATAAIAIAALAPPPAARGFQALAADGPWVPFQPDTIAGEVAAGRVVFVDVTASWCVTCIVNEERVLTVDPVASRIADPAVVAMKADWTRPDPAISAYLAGFGRYGIPFNVVYGPAAPQGLVLPELLTADAVTGAIARAAASPGASGG</sequence>
<feature type="compositionally biased region" description="Polar residues" evidence="6">
    <location>
        <begin position="51"/>
        <end position="61"/>
    </location>
</feature>
<evidence type="ECO:0000256" key="1">
    <source>
        <dbReference type="ARBA" id="ARBA00004141"/>
    </source>
</evidence>
<evidence type="ECO:0000313" key="11">
    <source>
        <dbReference type="Proteomes" id="UP001413721"/>
    </source>
</evidence>
<comment type="subcellular location">
    <subcellularLocation>
        <location evidence="1">Membrane</location>
        <topology evidence="1">Multi-pass membrane protein</topology>
    </subcellularLocation>
</comment>
<feature type="transmembrane region" description="Helical" evidence="7">
    <location>
        <begin position="520"/>
        <end position="544"/>
    </location>
</feature>
<feature type="transmembrane region" description="Helical" evidence="7">
    <location>
        <begin position="611"/>
        <end position="628"/>
    </location>
</feature>
<dbReference type="Pfam" id="PF02683">
    <property type="entry name" value="DsbD_TM"/>
    <property type="match status" value="1"/>
</dbReference>
<proteinExistence type="predicted"/>
<feature type="domain" description="Cytochrome C biogenesis protein transmembrane" evidence="8">
    <location>
        <begin position="359"/>
        <end position="573"/>
    </location>
</feature>
<evidence type="ECO:0000259" key="9">
    <source>
        <dbReference type="Pfam" id="PF11412"/>
    </source>
</evidence>
<dbReference type="Gene3D" id="3.40.30.10">
    <property type="entry name" value="Glutaredoxin"/>
    <property type="match status" value="1"/>
</dbReference>
<feature type="transmembrane region" description="Helical" evidence="7">
    <location>
        <begin position="556"/>
        <end position="578"/>
    </location>
</feature>
<dbReference type="InterPro" id="IPR036249">
    <property type="entry name" value="Thioredoxin-like_sf"/>
</dbReference>
<dbReference type="PANTHER" id="PTHR32234:SF3">
    <property type="entry name" value="SUPPRESSION OF COPPER SENSITIVITY PROTEIN"/>
    <property type="match status" value="1"/>
</dbReference>
<evidence type="ECO:0000256" key="5">
    <source>
        <dbReference type="ARBA" id="ARBA00023136"/>
    </source>
</evidence>
<keyword evidence="5 7" id="KW-0472">Membrane</keyword>
<dbReference type="PANTHER" id="PTHR32234">
    <property type="entry name" value="THIOL:DISULFIDE INTERCHANGE PROTEIN DSBD"/>
    <property type="match status" value="1"/>
</dbReference>
<dbReference type="Proteomes" id="UP001413721">
    <property type="component" value="Unassembled WGS sequence"/>
</dbReference>
<feature type="transmembrane region" description="Helical" evidence="7">
    <location>
        <begin position="400"/>
        <end position="421"/>
    </location>
</feature>
<keyword evidence="3" id="KW-0201">Cytochrome c-type biogenesis</keyword>
<feature type="domain" description="Thiol:disulfide interchange protein DsbD N-terminal" evidence="9">
    <location>
        <begin position="98"/>
        <end position="201"/>
    </location>
</feature>
<dbReference type="Pfam" id="PF13899">
    <property type="entry name" value="Thioredoxin_7"/>
    <property type="match status" value="1"/>
</dbReference>
<evidence type="ECO:0000256" key="7">
    <source>
        <dbReference type="SAM" id="Phobius"/>
    </source>
</evidence>
<accession>A0ABU9YM66</accession>
<evidence type="ECO:0000256" key="6">
    <source>
        <dbReference type="SAM" id="MobiDB-lite"/>
    </source>
</evidence>
<dbReference type="CDD" id="cd02953">
    <property type="entry name" value="DsbDgamma"/>
    <property type="match status" value="1"/>
</dbReference>
<dbReference type="EMBL" id="JBBKTW010000006">
    <property type="protein sequence ID" value="MEN2989894.1"/>
    <property type="molecule type" value="Genomic_DNA"/>
</dbReference>
<feature type="transmembrane region" description="Helical" evidence="7">
    <location>
        <begin position="441"/>
        <end position="465"/>
    </location>
</feature>
<reference evidence="10 11" key="1">
    <citation type="submission" date="2024-03" db="EMBL/GenBank/DDBJ databases">
        <title>High-quality draft genome sequencing of Tistrella sp. BH-R2-4.</title>
        <authorList>
            <person name="Dong C."/>
        </authorList>
    </citation>
    <scope>NUCLEOTIDE SEQUENCE [LARGE SCALE GENOMIC DNA]</scope>
    <source>
        <strain evidence="10 11">BH-R2-4</strain>
    </source>
</reference>
<gene>
    <name evidence="10" type="ORF">WG926_16375</name>
</gene>
<evidence type="ECO:0000256" key="2">
    <source>
        <dbReference type="ARBA" id="ARBA00022692"/>
    </source>
</evidence>
<dbReference type="InterPro" id="IPR035671">
    <property type="entry name" value="DsbD_gamma"/>
</dbReference>
<keyword evidence="11" id="KW-1185">Reference proteome</keyword>
<evidence type="ECO:0000313" key="10">
    <source>
        <dbReference type="EMBL" id="MEN2989894.1"/>
    </source>
</evidence>
<evidence type="ECO:0000259" key="8">
    <source>
        <dbReference type="Pfam" id="PF02683"/>
    </source>
</evidence>
<evidence type="ECO:0000256" key="4">
    <source>
        <dbReference type="ARBA" id="ARBA00022989"/>
    </source>
</evidence>
<dbReference type="InterPro" id="IPR003834">
    <property type="entry name" value="Cyt_c_assmbl_TM_dom"/>
</dbReference>
<organism evidence="10 11">
    <name type="scientific">Tistrella arctica</name>
    <dbReference type="NCBI Taxonomy" id="3133430"/>
    <lineage>
        <taxon>Bacteria</taxon>
        <taxon>Pseudomonadati</taxon>
        <taxon>Pseudomonadota</taxon>
        <taxon>Alphaproteobacteria</taxon>
        <taxon>Geminicoccales</taxon>
        <taxon>Geminicoccaceae</taxon>
        <taxon>Tistrella</taxon>
    </lineage>
</organism>
<dbReference type="Pfam" id="PF11412">
    <property type="entry name" value="DsbD_N"/>
    <property type="match status" value="1"/>
</dbReference>
<comment type="caution">
    <text evidence="10">The sequence shown here is derived from an EMBL/GenBank/DDBJ whole genome shotgun (WGS) entry which is preliminary data.</text>
</comment>
<feature type="transmembrane region" description="Helical" evidence="7">
    <location>
        <begin position="486"/>
        <end position="514"/>
    </location>
</feature>
<dbReference type="InterPro" id="IPR028250">
    <property type="entry name" value="DsbDN"/>
</dbReference>
<feature type="transmembrane region" description="Helical" evidence="7">
    <location>
        <begin position="584"/>
        <end position="604"/>
    </location>
</feature>
<dbReference type="RefSeq" id="WP_345937813.1">
    <property type="nucleotide sequence ID" value="NZ_JBBKTW010000006.1"/>
</dbReference>
<keyword evidence="2 7" id="KW-0812">Transmembrane</keyword>
<evidence type="ECO:0000256" key="3">
    <source>
        <dbReference type="ARBA" id="ARBA00022748"/>
    </source>
</evidence>
<dbReference type="SUPFAM" id="SSF52833">
    <property type="entry name" value="Thioredoxin-like"/>
    <property type="match status" value="1"/>
</dbReference>
<protein>
    <submittedName>
        <fullName evidence="10">Protein-disulfide reductase DsbD domain-containing protein</fullName>
    </submittedName>
</protein>